<reference evidence="2 3" key="1">
    <citation type="submission" date="2016-03" db="EMBL/GenBank/DDBJ databases">
        <title>Comparative genomics of the ectomycorrhizal sister species Rhizopogon vinicolor and Rhizopogon vesiculosus (Basidiomycota: Boletales) reveals a divergence of the mating type B locus.</title>
        <authorList>
            <person name="Mujic A.B."/>
            <person name="Kuo A."/>
            <person name="Tritt A."/>
            <person name="Lipzen A."/>
            <person name="Chen C."/>
            <person name="Johnson J."/>
            <person name="Sharma A."/>
            <person name="Barry K."/>
            <person name="Grigoriev I.V."/>
            <person name="Spatafora J.W."/>
        </authorList>
    </citation>
    <scope>NUCLEOTIDE SEQUENCE [LARGE SCALE GENOMIC DNA]</scope>
    <source>
        <strain evidence="2 3">AM-OR11-056</strain>
    </source>
</reference>
<dbReference type="AlphaFoldDB" id="A0A1J8QFQ1"/>
<proteinExistence type="predicted"/>
<protein>
    <submittedName>
        <fullName evidence="2">Uncharacterized protein</fullName>
    </submittedName>
</protein>
<feature type="chain" id="PRO_5012408027" evidence="1">
    <location>
        <begin position="21"/>
        <end position="82"/>
    </location>
</feature>
<dbReference type="STRING" id="180088.A0A1J8QFQ1"/>
<comment type="caution">
    <text evidence="2">The sequence shown here is derived from an EMBL/GenBank/DDBJ whole genome shotgun (WGS) entry which is preliminary data.</text>
</comment>
<evidence type="ECO:0000313" key="3">
    <source>
        <dbReference type="Proteomes" id="UP000183567"/>
    </source>
</evidence>
<accession>A0A1J8QFQ1</accession>
<name>A0A1J8QFQ1_9AGAM</name>
<keyword evidence="3" id="KW-1185">Reference proteome</keyword>
<keyword evidence="1" id="KW-0732">Signal</keyword>
<dbReference type="EMBL" id="LVVM01001008">
    <property type="protein sequence ID" value="OJA19487.1"/>
    <property type="molecule type" value="Genomic_DNA"/>
</dbReference>
<dbReference type="OrthoDB" id="756370at2759"/>
<organism evidence="2 3">
    <name type="scientific">Rhizopogon vesiculosus</name>
    <dbReference type="NCBI Taxonomy" id="180088"/>
    <lineage>
        <taxon>Eukaryota</taxon>
        <taxon>Fungi</taxon>
        <taxon>Dikarya</taxon>
        <taxon>Basidiomycota</taxon>
        <taxon>Agaricomycotina</taxon>
        <taxon>Agaricomycetes</taxon>
        <taxon>Agaricomycetidae</taxon>
        <taxon>Boletales</taxon>
        <taxon>Suillineae</taxon>
        <taxon>Rhizopogonaceae</taxon>
        <taxon>Rhizopogon</taxon>
    </lineage>
</organism>
<dbReference type="Proteomes" id="UP000183567">
    <property type="component" value="Unassembled WGS sequence"/>
</dbReference>
<evidence type="ECO:0000256" key="1">
    <source>
        <dbReference type="SAM" id="SignalP"/>
    </source>
</evidence>
<gene>
    <name evidence="2" type="ORF">AZE42_09645</name>
</gene>
<sequence length="82" mass="8871">MTSFTGSLLLVAIATGLIHLDNIASHQLLHTISSHNGMSISHLATMLKMPNVIGDISPSRGSPMQKDVMPVRPVVPFHRMKS</sequence>
<feature type="signal peptide" evidence="1">
    <location>
        <begin position="1"/>
        <end position="20"/>
    </location>
</feature>
<evidence type="ECO:0000313" key="2">
    <source>
        <dbReference type="EMBL" id="OJA19487.1"/>
    </source>
</evidence>